<name>A0ABR0WW79_REHGL</name>
<organism evidence="2 3">
    <name type="scientific">Rehmannia glutinosa</name>
    <name type="common">Chinese foxglove</name>
    <dbReference type="NCBI Taxonomy" id="99300"/>
    <lineage>
        <taxon>Eukaryota</taxon>
        <taxon>Viridiplantae</taxon>
        <taxon>Streptophyta</taxon>
        <taxon>Embryophyta</taxon>
        <taxon>Tracheophyta</taxon>
        <taxon>Spermatophyta</taxon>
        <taxon>Magnoliopsida</taxon>
        <taxon>eudicotyledons</taxon>
        <taxon>Gunneridae</taxon>
        <taxon>Pentapetalae</taxon>
        <taxon>asterids</taxon>
        <taxon>lamiids</taxon>
        <taxon>Lamiales</taxon>
        <taxon>Orobanchaceae</taxon>
        <taxon>Rehmannieae</taxon>
        <taxon>Rehmannia</taxon>
    </lineage>
</organism>
<evidence type="ECO:0000313" key="3">
    <source>
        <dbReference type="Proteomes" id="UP001318860"/>
    </source>
</evidence>
<dbReference type="InterPro" id="IPR056924">
    <property type="entry name" value="SH3_Tf2-1"/>
</dbReference>
<dbReference type="InterPro" id="IPR036397">
    <property type="entry name" value="RNaseH_sf"/>
</dbReference>
<dbReference type="InterPro" id="IPR012337">
    <property type="entry name" value="RNaseH-like_sf"/>
</dbReference>
<proteinExistence type="predicted"/>
<dbReference type="SUPFAM" id="SSF53098">
    <property type="entry name" value="Ribonuclease H-like"/>
    <property type="match status" value="1"/>
</dbReference>
<dbReference type="EMBL" id="JABTTQ020000007">
    <property type="protein sequence ID" value="KAK6151742.1"/>
    <property type="molecule type" value="Genomic_DNA"/>
</dbReference>
<dbReference type="Pfam" id="PF24626">
    <property type="entry name" value="SH3_Tf2-1"/>
    <property type="match status" value="1"/>
</dbReference>
<feature type="domain" description="Integrase catalytic" evidence="1">
    <location>
        <begin position="1"/>
        <end position="67"/>
    </location>
</feature>
<gene>
    <name evidence="2" type="ORF">DH2020_014377</name>
</gene>
<protein>
    <recommendedName>
        <fullName evidence="1">Integrase catalytic domain-containing protein</fullName>
    </recommendedName>
</protein>
<accession>A0ABR0WW79</accession>
<sequence length="158" mass="18460">MQLYIQEVVRLHGVPISIVSDRDSRFLSTFWRSLQKALGTQLSFSPTYHPQTNRQSERTIQTLEDMLCRSQGYIGLFHITERIGYIAYRLDLPTSMAQVHNVFHISMLRKYVAIASHILKNEPIKLKANLSYEEVHVEILLREVKKLRKKEIPLVKVL</sequence>
<dbReference type="Gene3D" id="3.30.420.10">
    <property type="entry name" value="Ribonuclease H-like superfamily/Ribonuclease H"/>
    <property type="match status" value="1"/>
</dbReference>
<dbReference type="PANTHER" id="PTHR46148:SF60">
    <property type="entry name" value="CHROMO DOMAIN-CONTAINING PROTEIN"/>
    <property type="match status" value="1"/>
</dbReference>
<dbReference type="InterPro" id="IPR001584">
    <property type="entry name" value="Integrase_cat-core"/>
</dbReference>
<dbReference type="Proteomes" id="UP001318860">
    <property type="component" value="Unassembled WGS sequence"/>
</dbReference>
<dbReference type="PANTHER" id="PTHR46148">
    <property type="entry name" value="CHROMO DOMAIN-CONTAINING PROTEIN"/>
    <property type="match status" value="1"/>
</dbReference>
<comment type="caution">
    <text evidence="2">The sequence shown here is derived from an EMBL/GenBank/DDBJ whole genome shotgun (WGS) entry which is preliminary data.</text>
</comment>
<dbReference type="PROSITE" id="PS50994">
    <property type="entry name" value="INTEGRASE"/>
    <property type="match status" value="1"/>
</dbReference>
<reference evidence="2 3" key="1">
    <citation type="journal article" date="2021" name="Comput. Struct. Biotechnol. J.">
        <title>De novo genome assembly of the potent medicinal plant Rehmannia glutinosa using nanopore technology.</title>
        <authorList>
            <person name="Ma L."/>
            <person name="Dong C."/>
            <person name="Song C."/>
            <person name="Wang X."/>
            <person name="Zheng X."/>
            <person name="Niu Y."/>
            <person name="Chen S."/>
            <person name="Feng W."/>
        </authorList>
    </citation>
    <scope>NUCLEOTIDE SEQUENCE [LARGE SCALE GENOMIC DNA]</scope>
    <source>
        <strain evidence="2">DH-2019</strain>
    </source>
</reference>
<evidence type="ECO:0000259" key="1">
    <source>
        <dbReference type="PROSITE" id="PS50994"/>
    </source>
</evidence>
<evidence type="ECO:0000313" key="2">
    <source>
        <dbReference type="EMBL" id="KAK6151742.1"/>
    </source>
</evidence>
<keyword evidence="3" id="KW-1185">Reference proteome</keyword>